<dbReference type="GO" id="GO:0004222">
    <property type="term" value="F:metalloendopeptidase activity"/>
    <property type="evidence" value="ECO:0007669"/>
    <property type="project" value="InterPro"/>
</dbReference>
<dbReference type="Proteomes" id="UP000823883">
    <property type="component" value="Unassembled WGS sequence"/>
</dbReference>
<feature type="domain" description="Peptidase M13 C-terminal" evidence="2">
    <location>
        <begin position="2"/>
        <end position="155"/>
    </location>
</feature>
<reference evidence="3" key="1">
    <citation type="journal article" date="2021" name="PeerJ">
        <title>Extensive microbial diversity within the chicken gut microbiome revealed by metagenomics and culture.</title>
        <authorList>
            <person name="Gilroy R."/>
            <person name="Ravi A."/>
            <person name="Getino M."/>
            <person name="Pursley I."/>
            <person name="Horton D.L."/>
            <person name="Alikhan N.F."/>
            <person name="Baker D."/>
            <person name="Gharbi K."/>
            <person name="Hall N."/>
            <person name="Watson M."/>
            <person name="Adriaenssens E.M."/>
            <person name="Foster-Nyarko E."/>
            <person name="Jarju S."/>
            <person name="Secka A."/>
            <person name="Antonio M."/>
            <person name="Oren A."/>
            <person name="Chaudhuri R.R."/>
            <person name="La Ragione R."/>
            <person name="Hildebrand F."/>
            <person name="Pallen M.J."/>
        </authorList>
    </citation>
    <scope>NUCLEOTIDE SEQUENCE</scope>
    <source>
        <strain evidence="3">CHK183-5548</strain>
    </source>
</reference>
<accession>A0A9D2PDP9</accession>
<evidence type="ECO:0000259" key="2">
    <source>
        <dbReference type="Pfam" id="PF01431"/>
    </source>
</evidence>
<dbReference type="SUPFAM" id="SSF55486">
    <property type="entry name" value="Metalloproteases ('zincins'), catalytic domain"/>
    <property type="match status" value="1"/>
</dbReference>
<dbReference type="Pfam" id="PF01431">
    <property type="entry name" value="Peptidase_M13"/>
    <property type="match status" value="1"/>
</dbReference>
<dbReference type="InterPro" id="IPR000718">
    <property type="entry name" value="Peptidase_M13"/>
</dbReference>
<reference evidence="3" key="2">
    <citation type="submission" date="2021-04" db="EMBL/GenBank/DDBJ databases">
        <authorList>
            <person name="Gilroy R."/>
        </authorList>
    </citation>
    <scope>NUCLEOTIDE SEQUENCE</scope>
    <source>
        <strain evidence="3">CHK183-5548</strain>
    </source>
</reference>
<gene>
    <name evidence="3" type="ORF">IAA04_04795</name>
</gene>
<dbReference type="AlphaFoldDB" id="A0A9D2PDP9"/>
<dbReference type="PANTHER" id="PTHR11733:SF167">
    <property type="entry name" value="FI17812P1-RELATED"/>
    <property type="match status" value="1"/>
</dbReference>
<dbReference type="PANTHER" id="PTHR11733">
    <property type="entry name" value="ZINC METALLOPROTEASE FAMILY M13 NEPRILYSIN-RELATED"/>
    <property type="match status" value="1"/>
</dbReference>
<comment type="similarity">
    <text evidence="1">Belongs to the peptidase M13 family.</text>
</comment>
<evidence type="ECO:0000256" key="1">
    <source>
        <dbReference type="ARBA" id="ARBA00007357"/>
    </source>
</evidence>
<dbReference type="PROSITE" id="PS51885">
    <property type="entry name" value="NEPRILYSIN"/>
    <property type="match status" value="1"/>
</dbReference>
<sequence>MVIGHEISHAFDTNGAQFNKDGNLSNWWTEEDMKAFQERADRLIAYYDSIIPFQGQQVRGVNVQTEAIADMGGLKCMLSIAEQKPDFNYDQFFRQFAAIWRRLSSYEFEMLCLTQDTHPLHYLRTNVTLQQFEKFYETYDIRPGDGMYLAPEDRIEVW</sequence>
<dbReference type="GO" id="GO:0016485">
    <property type="term" value="P:protein processing"/>
    <property type="evidence" value="ECO:0007669"/>
    <property type="project" value="TreeGrafter"/>
</dbReference>
<dbReference type="EMBL" id="DWWL01000027">
    <property type="protein sequence ID" value="HJC47349.1"/>
    <property type="molecule type" value="Genomic_DNA"/>
</dbReference>
<name>A0A9D2PDP9_9FIRM</name>
<dbReference type="InterPro" id="IPR018497">
    <property type="entry name" value="Peptidase_M13_C"/>
</dbReference>
<dbReference type="InterPro" id="IPR024079">
    <property type="entry name" value="MetalloPept_cat_dom_sf"/>
</dbReference>
<evidence type="ECO:0000313" key="4">
    <source>
        <dbReference type="Proteomes" id="UP000823883"/>
    </source>
</evidence>
<comment type="caution">
    <text evidence="3">The sequence shown here is derived from an EMBL/GenBank/DDBJ whole genome shotgun (WGS) entry which is preliminary data.</text>
</comment>
<organism evidence="3 4">
    <name type="scientific">Candidatus Lachnoclostridium pullistercoris</name>
    <dbReference type="NCBI Taxonomy" id="2838632"/>
    <lineage>
        <taxon>Bacteria</taxon>
        <taxon>Bacillati</taxon>
        <taxon>Bacillota</taxon>
        <taxon>Clostridia</taxon>
        <taxon>Lachnospirales</taxon>
        <taxon>Lachnospiraceae</taxon>
    </lineage>
</organism>
<dbReference type="Gene3D" id="3.40.390.10">
    <property type="entry name" value="Collagenase (Catalytic Domain)"/>
    <property type="match status" value="1"/>
</dbReference>
<dbReference type="GO" id="GO:0005886">
    <property type="term" value="C:plasma membrane"/>
    <property type="evidence" value="ECO:0007669"/>
    <property type="project" value="TreeGrafter"/>
</dbReference>
<proteinExistence type="inferred from homology"/>
<protein>
    <recommendedName>
        <fullName evidence="2">Peptidase M13 C-terminal domain-containing protein</fullName>
    </recommendedName>
</protein>
<evidence type="ECO:0000313" key="3">
    <source>
        <dbReference type="EMBL" id="HJC47349.1"/>
    </source>
</evidence>